<keyword evidence="2" id="KW-1185">Reference proteome</keyword>
<gene>
    <name evidence="1" type="ORF">BDN71DRAFT_1446362</name>
</gene>
<dbReference type="EMBL" id="MU154553">
    <property type="protein sequence ID" value="KAF9496367.1"/>
    <property type="molecule type" value="Genomic_DNA"/>
</dbReference>
<proteinExistence type="predicted"/>
<accession>A0A9P5ZZL3</accession>
<comment type="caution">
    <text evidence="1">The sequence shown here is derived from an EMBL/GenBank/DDBJ whole genome shotgun (WGS) entry which is preliminary data.</text>
</comment>
<protein>
    <submittedName>
        <fullName evidence="1">Uncharacterized protein</fullName>
    </submittedName>
</protein>
<evidence type="ECO:0000313" key="1">
    <source>
        <dbReference type="EMBL" id="KAF9496367.1"/>
    </source>
</evidence>
<dbReference type="Proteomes" id="UP000807025">
    <property type="component" value="Unassembled WGS sequence"/>
</dbReference>
<sequence>MWRSGEASFAIDFGYTTQTTNHLLPTASVRPPRGGSGASLTAGGVLASVALLAVGGIDTTFDAFGYRLLRIRVDSPRSGRCAPVWAQTPGFILAYVCSRFDLALLGRFHSACL</sequence>
<evidence type="ECO:0000313" key="2">
    <source>
        <dbReference type="Proteomes" id="UP000807025"/>
    </source>
</evidence>
<dbReference type="AlphaFoldDB" id="A0A9P5ZZL3"/>
<reference evidence="1" key="1">
    <citation type="submission" date="2020-11" db="EMBL/GenBank/DDBJ databases">
        <authorList>
            <consortium name="DOE Joint Genome Institute"/>
            <person name="Ahrendt S."/>
            <person name="Riley R."/>
            <person name="Andreopoulos W."/>
            <person name="Labutti K."/>
            <person name="Pangilinan J."/>
            <person name="Ruiz-Duenas F.J."/>
            <person name="Barrasa J.M."/>
            <person name="Sanchez-Garcia M."/>
            <person name="Camarero S."/>
            <person name="Miyauchi S."/>
            <person name="Serrano A."/>
            <person name="Linde D."/>
            <person name="Babiker R."/>
            <person name="Drula E."/>
            <person name="Ayuso-Fernandez I."/>
            <person name="Pacheco R."/>
            <person name="Padilla G."/>
            <person name="Ferreira P."/>
            <person name="Barriuso J."/>
            <person name="Kellner H."/>
            <person name="Castanera R."/>
            <person name="Alfaro M."/>
            <person name="Ramirez L."/>
            <person name="Pisabarro A.G."/>
            <person name="Kuo A."/>
            <person name="Tritt A."/>
            <person name="Lipzen A."/>
            <person name="He G."/>
            <person name="Yan M."/>
            <person name="Ng V."/>
            <person name="Cullen D."/>
            <person name="Martin F."/>
            <person name="Rosso M.-N."/>
            <person name="Henrissat B."/>
            <person name="Hibbett D."/>
            <person name="Martinez A.T."/>
            <person name="Grigoriev I.V."/>
        </authorList>
    </citation>
    <scope>NUCLEOTIDE SEQUENCE</scope>
    <source>
        <strain evidence="1">ATCC 90797</strain>
    </source>
</reference>
<name>A0A9P5ZZL3_PLEER</name>
<organism evidence="1 2">
    <name type="scientific">Pleurotus eryngii</name>
    <name type="common">Boletus of the steppes</name>
    <dbReference type="NCBI Taxonomy" id="5323"/>
    <lineage>
        <taxon>Eukaryota</taxon>
        <taxon>Fungi</taxon>
        <taxon>Dikarya</taxon>
        <taxon>Basidiomycota</taxon>
        <taxon>Agaricomycotina</taxon>
        <taxon>Agaricomycetes</taxon>
        <taxon>Agaricomycetidae</taxon>
        <taxon>Agaricales</taxon>
        <taxon>Pleurotineae</taxon>
        <taxon>Pleurotaceae</taxon>
        <taxon>Pleurotus</taxon>
    </lineage>
</organism>